<accession>A0A1I4C3B4</accession>
<keyword evidence="6" id="KW-1185">Reference proteome</keyword>
<proteinExistence type="predicted"/>
<dbReference type="OrthoDB" id="3232242at2"/>
<dbReference type="InterPro" id="IPR036390">
    <property type="entry name" value="WH_DNA-bd_sf"/>
</dbReference>
<dbReference type="InterPro" id="IPR011711">
    <property type="entry name" value="GntR_C"/>
</dbReference>
<dbReference type="SUPFAM" id="SSF48008">
    <property type="entry name" value="GntR ligand-binding domain-like"/>
    <property type="match status" value="1"/>
</dbReference>
<dbReference type="SUPFAM" id="SSF46785">
    <property type="entry name" value="Winged helix' DNA-binding domain"/>
    <property type="match status" value="1"/>
</dbReference>
<organism evidence="5 6">
    <name type="scientific">Amycolatopsis sacchari</name>
    <dbReference type="NCBI Taxonomy" id="115433"/>
    <lineage>
        <taxon>Bacteria</taxon>
        <taxon>Bacillati</taxon>
        <taxon>Actinomycetota</taxon>
        <taxon>Actinomycetes</taxon>
        <taxon>Pseudonocardiales</taxon>
        <taxon>Pseudonocardiaceae</taxon>
        <taxon>Amycolatopsis</taxon>
    </lineage>
</organism>
<dbReference type="AlphaFoldDB" id="A0A1I4C3B4"/>
<feature type="domain" description="HTH gntR-type" evidence="4">
    <location>
        <begin position="17"/>
        <end position="89"/>
    </location>
</feature>
<protein>
    <submittedName>
        <fullName evidence="5">DNA-binding transcriptional regulator, FadR family</fullName>
    </submittedName>
</protein>
<dbReference type="Pfam" id="PF07729">
    <property type="entry name" value="FCD"/>
    <property type="match status" value="1"/>
</dbReference>
<dbReference type="Gene3D" id="1.10.10.10">
    <property type="entry name" value="Winged helix-like DNA-binding domain superfamily/Winged helix DNA-binding domain"/>
    <property type="match status" value="1"/>
</dbReference>
<keyword evidence="3" id="KW-0804">Transcription</keyword>
<dbReference type="EMBL" id="FORP01000032">
    <property type="protein sequence ID" value="SFK75425.1"/>
    <property type="molecule type" value="Genomic_DNA"/>
</dbReference>
<evidence type="ECO:0000313" key="5">
    <source>
        <dbReference type="EMBL" id="SFK75425.1"/>
    </source>
</evidence>
<evidence type="ECO:0000313" key="6">
    <source>
        <dbReference type="Proteomes" id="UP000199025"/>
    </source>
</evidence>
<dbReference type="GO" id="GO:0003677">
    <property type="term" value="F:DNA binding"/>
    <property type="evidence" value="ECO:0007669"/>
    <property type="project" value="UniProtKB-KW"/>
</dbReference>
<dbReference type="InterPro" id="IPR036388">
    <property type="entry name" value="WH-like_DNA-bd_sf"/>
</dbReference>
<dbReference type="SMART" id="SM00895">
    <property type="entry name" value="FCD"/>
    <property type="match status" value="1"/>
</dbReference>
<name>A0A1I4C3B4_9PSEU</name>
<sequence>MTADIPALRREDWEPRRWRTLTAPERAAEEIAALAANLEPGDRLGTKDDIRAHCGVSVGTFNEALRMAQQRGIVRVKSGPGGGLFVDQQSPLVRLGNSMLAVDQDAASVADAIRLRDALDPLLVEDALKHASAKDIAAMRAELRKMKEAAQDCDGTAFIRANWALHARIAEVSPSPILRPLYLNLLEMVEAHLLSVQPGEGQPLPEFIEDRYRLHAALVDAIADGDVRALDIIAEHNTTQRLSNHVPGPA</sequence>
<dbReference type="RefSeq" id="WP_091515685.1">
    <property type="nucleotide sequence ID" value="NZ_FORP01000032.1"/>
</dbReference>
<dbReference type="PANTHER" id="PTHR43537:SF24">
    <property type="entry name" value="GLUCONATE OPERON TRANSCRIPTIONAL REPRESSOR"/>
    <property type="match status" value="1"/>
</dbReference>
<dbReference type="Gene3D" id="1.20.120.530">
    <property type="entry name" value="GntR ligand-binding domain-like"/>
    <property type="match status" value="1"/>
</dbReference>
<dbReference type="STRING" id="115433.SAMN05421835_13213"/>
<evidence type="ECO:0000259" key="4">
    <source>
        <dbReference type="PROSITE" id="PS50949"/>
    </source>
</evidence>
<dbReference type="InterPro" id="IPR008920">
    <property type="entry name" value="TF_FadR/GntR_C"/>
</dbReference>
<evidence type="ECO:0000256" key="2">
    <source>
        <dbReference type="ARBA" id="ARBA00023125"/>
    </source>
</evidence>
<dbReference type="InterPro" id="IPR000524">
    <property type="entry name" value="Tscrpt_reg_HTH_GntR"/>
</dbReference>
<keyword evidence="2 5" id="KW-0238">DNA-binding</keyword>
<reference evidence="5 6" key="1">
    <citation type="submission" date="2016-10" db="EMBL/GenBank/DDBJ databases">
        <authorList>
            <person name="de Groot N.N."/>
        </authorList>
    </citation>
    <scope>NUCLEOTIDE SEQUENCE [LARGE SCALE GENOMIC DNA]</scope>
    <source>
        <strain evidence="5 6">DSM 44468</strain>
    </source>
</reference>
<gene>
    <name evidence="5" type="ORF">SAMN05421835_13213</name>
</gene>
<dbReference type="Proteomes" id="UP000199025">
    <property type="component" value="Unassembled WGS sequence"/>
</dbReference>
<dbReference type="GO" id="GO:0003700">
    <property type="term" value="F:DNA-binding transcription factor activity"/>
    <property type="evidence" value="ECO:0007669"/>
    <property type="project" value="InterPro"/>
</dbReference>
<evidence type="ECO:0000256" key="3">
    <source>
        <dbReference type="ARBA" id="ARBA00023163"/>
    </source>
</evidence>
<evidence type="ECO:0000256" key="1">
    <source>
        <dbReference type="ARBA" id="ARBA00023015"/>
    </source>
</evidence>
<dbReference type="PROSITE" id="PS50949">
    <property type="entry name" value="HTH_GNTR"/>
    <property type="match status" value="1"/>
</dbReference>
<dbReference type="PANTHER" id="PTHR43537">
    <property type="entry name" value="TRANSCRIPTIONAL REGULATOR, GNTR FAMILY"/>
    <property type="match status" value="1"/>
</dbReference>
<keyword evidence="1" id="KW-0805">Transcription regulation</keyword>